<dbReference type="EMBL" id="JAWWNJ010000123">
    <property type="protein sequence ID" value="KAK6988376.1"/>
    <property type="molecule type" value="Genomic_DNA"/>
</dbReference>
<evidence type="ECO:0000256" key="2">
    <source>
        <dbReference type="RuleBase" id="RU003479"/>
    </source>
</evidence>
<evidence type="ECO:0000313" key="4">
    <source>
        <dbReference type="Proteomes" id="UP001362999"/>
    </source>
</evidence>
<comment type="similarity">
    <text evidence="2">Belongs to the GroES chaperonin family.</text>
</comment>
<reference evidence="3 4" key="1">
    <citation type="journal article" date="2024" name="J Genomics">
        <title>Draft genome sequencing and assembly of Favolaschia claudopus CIRM-BRFM 2984 isolated from oak limbs.</title>
        <authorList>
            <person name="Navarro D."/>
            <person name="Drula E."/>
            <person name="Chaduli D."/>
            <person name="Cazenave R."/>
            <person name="Ahrendt S."/>
            <person name="Wang J."/>
            <person name="Lipzen A."/>
            <person name="Daum C."/>
            <person name="Barry K."/>
            <person name="Grigoriev I.V."/>
            <person name="Favel A."/>
            <person name="Rosso M.N."/>
            <person name="Martin F."/>
        </authorList>
    </citation>
    <scope>NUCLEOTIDE SEQUENCE [LARGE SCALE GENOMIC DNA]</scope>
    <source>
        <strain evidence="3 4">CIRM-BRFM 2984</strain>
    </source>
</reference>
<dbReference type="GO" id="GO:0044183">
    <property type="term" value="F:protein folding chaperone"/>
    <property type="evidence" value="ECO:0007669"/>
    <property type="project" value="InterPro"/>
</dbReference>
<dbReference type="GO" id="GO:0005524">
    <property type="term" value="F:ATP binding"/>
    <property type="evidence" value="ECO:0007669"/>
    <property type="project" value="InterPro"/>
</dbReference>
<dbReference type="AlphaFoldDB" id="A0AAV9ZPX7"/>
<organism evidence="3 4">
    <name type="scientific">Favolaschia claudopus</name>
    <dbReference type="NCBI Taxonomy" id="2862362"/>
    <lineage>
        <taxon>Eukaryota</taxon>
        <taxon>Fungi</taxon>
        <taxon>Dikarya</taxon>
        <taxon>Basidiomycota</taxon>
        <taxon>Agaricomycotina</taxon>
        <taxon>Agaricomycetes</taxon>
        <taxon>Agaricomycetidae</taxon>
        <taxon>Agaricales</taxon>
        <taxon>Marasmiineae</taxon>
        <taxon>Mycenaceae</taxon>
        <taxon>Favolaschia</taxon>
    </lineage>
</organism>
<dbReference type="InterPro" id="IPR011032">
    <property type="entry name" value="GroES-like_sf"/>
</dbReference>
<protein>
    <submittedName>
        <fullName evidence="3">Hsp10-like protein</fullName>
    </submittedName>
</protein>
<keyword evidence="1 2" id="KW-0143">Chaperone</keyword>
<dbReference type="CDD" id="cd00320">
    <property type="entry name" value="cpn10"/>
    <property type="match status" value="1"/>
</dbReference>
<evidence type="ECO:0000256" key="1">
    <source>
        <dbReference type="ARBA" id="ARBA00023186"/>
    </source>
</evidence>
<dbReference type="InterPro" id="IPR020818">
    <property type="entry name" value="Chaperonin_GroES"/>
</dbReference>
<sequence>MKLIESIAPLLDDVLVQVLTDHGTWLEAVVIAAGPGTPNKDGVIAPPTVNVGDRVMLGRLAGKLVFDTGSDRFMLLVNSDIVAKIQEKLEMIRTHTGF</sequence>
<evidence type="ECO:0000313" key="3">
    <source>
        <dbReference type="EMBL" id="KAK6988376.1"/>
    </source>
</evidence>
<gene>
    <name evidence="3" type="ORF">R3P38DRAFT_3228953</name>
</gene>
<name>A0AAV9ZPX7_9AGAR</name>
<dbReference type="InterPro" id="IPR037124">
    <property type="entry name" value="Chaperonin_GroES_sf"/>
</dbReference>
<dbReference type="Gene3D" id="2.30.33.40">
    <property type="entry name" value="GroES chaperonin"/>
    <property type="match status" value="1"/>
</dbReference>
<dbReference type="PRINTS" id="PR00297">
    <property type="entry name" value="CHAPERONIN10"/>
</dbReference>
<dbReference type="Pfam" id="PF00166">
    <property type="entry name" value="Cpn10"/>
    <property type="match status" value="1"/>
</dbReference>
<dbReference type="SMART" id="SM00883">
    <property type="entry name" value="Cpn10"/>
    <property type="match status" value="1"/>
</dbReference>
<comment type="caution">
    <text evidence="3">The sequence shown here is derived from an EMBL/GenBank/DDBJ whole genome shotgun (WGS) entry which is preliminary data.</text>
</comment>
<keyword evidence="4" id="KW-1185">Reference proteome</keyword>
<dbReference type="SUPFAM" id="SSF50129">
    <property type="entry name" value="GroES-like"/>
    <property type="match status" value="1"/>
</dbReference>
<proteinExistence type="inferred from homology"/>
<accession>A0AAV9ZPX7</accession>
<dbReference type="Proteomes" id="UP001362999">
    <property type="component" value="Unassembled WGS sequence"/>
</dbReference>